<name>A0A3P3ZMT5_9ZZZZ</name>
<dbReference type="EMBL" id="UOYP01000091">
    <property type="protein sequence ID" value="VAY87229.1"/>
    <property type="molecule type" value="Genomic_DNA"/>
</dbReference>
<dbReference type="PANTHER" id="PTHR33498:SF1">
    <property type="entry name" value="TRANSPOSASE FOR INSERTION SEQUENCE ELEMENT IS1557"/>
    <property type="match status" value="1"/>
</dbReference>
<dbReference type="PANTHER" id="PTHR33498">
    <property type="entry name" value="TRANSPOSASE FOR INSERTION SEQUENCE ELEMENT IS1557"/>
    <property type="match status" value="1"/>
</dbReference>
<dbReference type="InterPro" id="IPR002560">
    <property type="entry name" value="Transposase_DDE"/>
</dbReference>
<sequence length="420" mass="47797">MICSGWCDNSVMNSTTLFSMALGLQSPWQVDDISFSADESNRKELHLYIGFVRGSRFPDETGTACPVHDKVGREWQHLNFFEHHCFLHCGVPRIKTTDGKVLTVDVPWSRPGSGFTLLFEAFAMALIEREMPVNRVAEILGVNPQRVWAVFNHWIAQARDADDPSSITRLGVDETSSRKGHKYVTLGVDLETARVIHACEGKGKETLKNIQQHLESKGAPKEQITQLSMDLSPAFIAGAAESFPAAAITFDRFHVVKLLNEAMDKVRRVERIEHEELKGHKYTFLRNRQNLSDKQEQSLSEMIELYPNLGKAYRLKVLFNDLWEMPNKAAATTFLTNWCNEVEEAKIPAFMAFSKMVRGHWSGIIHFVESRITNGILEGINSKVQLAKRRARGYRNTGNFINMIYFLCGKLKFSYPLYFT</sequence>
<gene>
    <name evidence="3" type="ORF">CARN8_1800003</name>
</gene>
<reference evidence="3" key="1">
    <citation type="submission" date="2018-10" db="EMBL/GenBank/DDBJ databases">
        <authorList>
            <person name="Plewniak F."/>
        </authorList>
    </citation>
    <scope>NUCLEOTIDE SEQUENCE</scope>
</reference>
<dbReference type="AlphaFoldDB" id="A0A3P3ZMT5"/>
<dbReference type="NCBIfam" id="NF033550">
    <property type="entry name" value="transpos_ISL3"/>
    <property type="match status" value="1"/>
</dbReference>
<dbReference type="Pfam" id="PF13542">
    <property type="entry name" value="HTH_Tnp_ISL3"/>
    <property type="match status" value="1"/>
</dbReference>
<accession>A0A3P3ZMT5</accession>
<protein>
    <submittedName>
        <fullName evidence="3">Transposase</fullName>
    </submittedName>
</protein>
<dbReference type="Pfam" id="PF01610">
    <property type="entry name" value="DDE_Tnp_ISL3"/>
    <property type="match status" value="1"/>
</dbReference>
<evidence type="ECO:0000259" key="2">
    <source>
        <dbReference type="Pfam" id="PF13542"/>
    </source>
</evidence>
<dbReference type="InterPro" id="IPR047951">
    <property type="entry name" value="Transpos_ISL3"/>
</dbReference>
<evidence type="ECO:0000259" key="1">
    <source>
        <dbReference type="Pfam" id="PF01610"/>
    </source>
</evidence>
<feature type="domain" description="Transposase IS204/IS1001/IS1096/IS1165 helix-turn-helix" evidence="2">
    <location>
        <begin position="104"/>
        <end position="154"/>
    </location>
</feature>
<dbReference type="InterPro" id="IPR032877">
    <property type="entry name" value="Transposase_HTH"/>
</dbReference>
<proteinExistence type="predicted"/>
<evidence type="ECO:0000313" key="3">
    <source>
        <dbReference type="EMBL" id="VAY87229.1"/>
    </source>
</evidence>
<feature type="domain" description="Transposase IS204/IS1001/IS1096/IS1165 DDE" evidence="1">
    <location>
        <begin position="170"/>
        <end position="404"/>
    </location>
</feature>
<organism evidence="3">
    <name type="scientific">mine drainage metagenome</name>
    <dbReference type="NCBI Taxonomy" id="410659"/>
    <lineage>
        <taxon>unclassified sequences</taxon>
        <taxon>metagenomes</taxon>
        <taxon>ecological metagenomes</taxon>
    </lineage>
</organism>